<keyword evidence="1" id="KW-1133">Transmembrane helix</keyword>
<feature type="transmembrane region" description="Helical" evidence="1">
    <location>
        <begin position="83"/>
        <end position="108"/>
    </location>
</feature>
<proteinExistence type="predicted"/>
<feature type="transmembrane region" description="Helical" evidence="1">
    <location>
        <begin position="40"/>
        <end position="58"/>
    </location>
</feature>
<dbReference type="AlphaFoldDB" id="A0AA39TQB9"/>
<dbReference type="EMBL" id="JAUEPS010000003">
    <property type="protein sequence ID" value="KAK0466812.1"/>
    <property type="molecule type" value="Genomic_DNA"/>
</dbReference>
<evidence type="ECO:0000256" key="1">
    <source>
        <dbReference type="SAM" id="Phobius"/>
    </source>
</evidence>
<dbReference type="GeneID" id="85363006"/>
<protein>
    <submittedName>
        <fullName evidence="2">Uncharacterized protein</fullName>
    </submittedName>
</protein>
<dbReference type="RefSeq" id="XP_060337404.1">
    <property type="nucleotide sequence ID" value="XM_060479458.1"/>
</dbReference>
<sequence length="140" mass="15466">MTDQCALNANGNLKIKFYHDADDDVPMAGPEAAPKPQISVMYYSTAILTTGTAVYIPVPYRQPSSKSLDGTVMDHPSPVTVPWLYGCILYTVLDSALFAAILVLLFNLPLLASAQFRSLVICDSHLDEPKLPWQWQKPKL</sequence>
<name>A0AA39TQB9_ARMTA</name>
<dbReference type="Proteomes" id="UP001175211">
    <property type="component" value="Unassembled WGS sequence"/>
</dbReference>
<accession>A0AA39TQB9</accession>
<keyword evidence="1" id="KW-0812">Transmembrane</keyword>
<keyword evidence="1" id="KW-0472">Membrane</keyword>
<gene>
    <name evidence="2" type="ORF">EV420DRAFT_1698732</name>
</gene>
<evidence type="ECO:0000313" key="2">
    <source>
        <dbReference type="EMBL" id="KAK0466812.1"/>
    </source>
</evidence>
<reference evidence="2" key="1">
    <citation type="submission" date="2023-06" db="EMBL/GenBank/DDBJ databases">
        <authorList>
            <consortium name="Lawrence Berkeley National Laboratory"/>
            <person name="Ahrendt S."/>
            <person name="Sahu N."/>
            <person name="Indic B."/>
            <person name="Wong-Bajracharya J."/>
            <person name="Merenyi Z."/>
            <person name="Ke H.-M."/>
            <person name="Monk M."/>
            <person name="Kocsube S."/>
            <person name="Drula E."/>
            <person name="Lipzen A."/>
            <person name="Balint B."/>
            <person name="Henrissat B."/>
            <person name="Andreopoulos B."/>
            <person name="Martin F.M."/>
            <person name="Harder C.B."/>
            <person name="Rigling D."/>
            <person name="Ford K.L."/>
            <person name="Foster G.D."/>
            <person name="Pangilinan J."/>
            <person name="Papanicolaou A."/>
            <person name="Barry K."/>
            <person name="LaButti K."/>
            <person name="Viragh M."/>
            <person name="Koriabine M."/>
            <person name="Yan M."/>
            <person name="Riley R."/>
            <person name="Champramary S."/>
            <person name="Plett K.L."/>
            <person name="Tsai I.J."/>
            <person name="Slot J."/>
            <person name="Sipos G."/>
            <person name="Plett J."/>
            <person name="Nagy L.G."/>
            <person name="Grigoriev I.V."/>
        </authorList>
    </citation>
    <scope>NUCLEOTIDE SEQUENCE</scope>
    <source>
        <strain evidence="2">CCBAS 213</strain>
    </source>
</reference>
<comment type="caution">
    <text evidence="2">The sequence shown here is derived from an EMBL/GenBank/DDBJ whole genome shotgun (WGS) entry which is preliminary data.</text>
</comment>
<evidence type="ECO:0000313" key="3">
    <source>
        <dbReference type="Proteomes" id="UP001175211"/>
    </source>
</evidence>
<organism evidence="2 3">
    <name type="scientific">Armillaria tabescens</name>
    <name type="common">Ringless honey mushroom</name>
    <name type="synonym">Agaricus tabescens</name>
    <dbReference type="NCBI Taxonomy" id="1929756"/>
    <lineage>
        <taxon>Eukaryota</taxon>
        <taxon>Fungi</taxon>
        <taxon>Dikarya</taxon>
        <taxon>Basidiomycota</taxon>
        <taxon>Agaricomycotina</taxon>
        <taxon>Agaricomycetes</taxon>
        <taxon>Agaricomycetidae</taxon>
        <taxon>Agaricales</taxon>
        <taxon>Marasmiineae</taxon>
        <taxon>Physalacriaceae</taxon>
        <taxon>Desarmillaria</taxon>
    </lineage>
</organism>
<keyword evidence="3" id="KW-1185">Reference proteome</keyword>